<protein>
    <submittedName>
        <fullName evidence="3">PaaI family thioesterase</fullName>
        <ecNumber evidence="3">3.1.2.-</ecNumber>
    </submittedName>
</protein>
<dbReference type="EC" id="3.1.2.-" evidence="3"/>
<dbReference type="NCBIfam" id="TIGR00369">
    <property type="entry name" value="unchar_dom_1"/>
    <property type="match status" value="1"/>
</dbReference>
<sequence length="133" mass="14583">MPENYQAYEQANPFMAYNHIQICQADPEKSVVKVELVPESKNLHGHVHGGLLYGMADCVAGLTARATGEDYVTQSAHINFLKNVKSGTIYAAAEAVKRGHHIAVFHVSITDEKNSLLADGVVDMYRINVGDTR</sequence>
<organism evidence="3 4">
    <name type="scientific">Ventrimonas faecis</name>
    <dbReference type="NCBI Taxonomy" id="3133170"/>
    <lineage>
        <taxon>Bacteria</taxon>
        <taxon>Bacillati</taxon>
        <taxon>Bacillota</taxon>
        <taxon>Clostridia</taxon>
        <taxon>Lachnospirales</taxon>
        <taxon>Lachnospiraceae</taxon>
        <taxon>Ventrimonas</taxon>
    </lineage>
</organism>
<dbReference type="PANTHER" id="PTHR42856">
    <property type="entry name" value="ACYL-COENZYME A THIOESTERASE PAAI"/>
    <property type="match status" value="1"/>
</dbReference>
<evidence type="ECO:0000256" key="1">
    <source>
        <dbReference type="ARBA" id="ARBA00022801"/>
    </source>
</evidence>
<reference evidence="3 4" key="1">
    <citation type="submission" date="2024-03" db="EMBL/GenBank/DDBJ databases">
        <title>Human intestinal bacterial collection.</title>
        <authorList>
            <person name="Pauvert C."/>
            <person name="Hitch T.C.A."/>
            <person name="Clavel T."/>
        </authorList>
    </citation>
    <scope>NUCLEOTIDE SEQUENCE [LARGE SCALE GENOMIC DNA]</scope>
    <source>
        <strain evidence="3 4">CLA-AP-H27</strain>
    </source>
</reference>
<dbReference type="CDD" id="cd03443">
    <property type="entry name" value="PaaI_thioesterase"/>
    <property type="match status" value="1"/>
</dbReference>
<gene>
    <name evidence="3" type="ORF">WMO41_12925</name>
</gene>
<evidence type="ECO:0000313" key="4">
    <source>
        <dbReference type="Proteomes" id="UP001437460"/>
    </source>
</evidence>
<evidence type="ECO:0000313" key="3">
    <source>
        <dbReference type="EMBL" id="MEQ2564053.1"/>
    </source>
</evidence>
<accession>A0ABV1HQ07</accession>
<dbReference type="SUPFAM" id="SSF54637">
    <property type="entry name" value="Thioesterase/thiol ester dehydrase-isomerase"/>
    <property type="match status" value="1"/>
</dbReference>
<dbReference type="InterPro" id="IPR052723">
    <property type="entry name" value="Acyl-CoA_thioesterase_PaaI"/>
</dbReference>
<dbReference type="PANTHER" id="PTHR42856:SF1">
    <property type="entry name" value="ACYL-COENZYME A THIOESTERASE PAAI"/>
    <property type="match status" value="1"/>
</dbReference>
<dbReference type="Pfam" id="PF03061">
    <property type="entry name" value="4HBT"/>
    <property type="match status" value="1"/>
</dbReference>
<dbReference type="GO" id="GO:0016787">
    <property type="term" value="F:hydrolase activity"/>
    <property type="evidence" value="ECO:0007669"/>
    <property type="project" value="UniProtKB-KW"/>
</dbReference>
<dbReference type="InterPro" id="IPR003736">
    <property type="entry name" value="PAAI_dom"/>
</dbReference>
<dbReference type="Proteomes" id="UP001437460">
    <property type="component" value="Unassembled WGS sequence"/>
</dbReference>
<dbReference type="Gene3D" id="3.10.129.10">
    <property type="entry name" value="Hotdog Thioesterase"/>
    <property type="match status" value="1"/>
</dbReference>
<feature type="domain" description="Thioesterase" evidence="2">
    <location>
        <begin position="44"/>
        <end position="116"/>
    </location>
</feature>
<dbReference type="RefSeq" id="WP_349230107.1">
    <property type="nucleotide sequence ID" value="NZ_JBBMFJ010000030.1"/>
</dbReference>
<evidence type="ECO:0000259" key="2">
    <source>
        <dbReference type="Pfam" id="PF03061"/>
    </source>
</evidence>
<dbReference type="InterPro" id="IPR029069">
    <property type="entry name" value="HotDog_dom_sf"/>
</dbReference>
<keyword evidence="1 3" id="KW-0378">Hydrolase</keyword>
<comment type="caution">
    <text evidence="3">The sequence shown here is derived from an EMBL/GenBank/DDBJ whole genome shotgun (WGS) entry which is preliminary data.</text>
</comment>
<dbReference type="InterPro" id="IPR006683">
    <property type="entry name" value="Thioestr_dom"/>
</dbReference>
<name>A0ABV1HQ07_9FIRM</name>
<keyword evidence="4" id="KW-1185">Reference proteome</keyword>
<dbReference type="EMBL" id="JBBMFJ010000030">
    <property type="protein sequence ID" value="MEQ2564053.1"/>
    <property type="molecule type" value="Genomic_DNA"/>
</dbReference>
<proteinExistence type="predicted"/>